<dbReference type="PANTHER" id="PTHR12558">
    <property type="entry name" value="CELL DIVISION CYCLE 16,23,27"/>
    <property type="match status" value="1"/>
</dbReference>
<keyword evidence="1" id="KW-0132">Cell division</keyword>
<dbReference type="GO" id="GO:0016567">
    <property type="term" value="P:protein ubiquitination"/>
    <property type="evidence" value="ECO:0007669"/>
    <property type="project" value="TreeGrafter"/>
</dbReference>
<accession>A0A9W8HA08</accession>
<evidence type="ECO:0000313" key="10">
    <source>
        <dbReference type="Proteomes" id="UP001140172"/>
    </source>
</evidence>
<dbReference type="GO" id="GO:0005680">
    <property type="term" value="C:anaphase-promoting complex"/>
    <property type="evidence" value="ECO:0007669"/>
    <property type="project" value="TreeGrafter"/>
</dbReference>
<dbReference type="GO" id="GO:0045842">
    <property type="term" value="P:positive regulation of mitotic metaphase/anaphase transition"/>
    <property type="evidence" value="ECO:0007669"/>
    <property type="project" value="TreeGrafter"/>
</dbReference>
<feature type="compositionally biased region" description="Polar residues" evidence="8">
    <location>
        <begin position="1017"/>
        <end position="1037"/>
    </location>
</feature>
<keyword evidence="3" id="KW-0498">Mitosis</keyword>
<dbReference type="AlphaFoldDB" id="A0A9W8HA08"/>
<evidence type="ECO:0000256" key="3">
    <source>
        <dbReference type="ARBA" id="ARBA00022776"/>
    </source>
</evidence>
<reference evidence="9" key="1">
    <citation type="submission" date="2022-07" db="EMBL/GenBank/DDBJ databases">
        <title>Phylogenomic reconstructions and comparative analyses of Kickxellomycotina fungi.</title>
        <authorList>
            <person name="Reynolds N.K."/>
            <person name="Stajich J.E."/>
            <person name="Barry K."/>
            <person name="Grigoriev I.V."/>
            <person name="Crous P."/>
            <person name="Smith M.E."/>
        </authorList>
    </citation>
    <scope>NUCLEOTIDE SEQUENCE</scope>
    <source>
        <strain evidence="9">BCRC 34489</strain>
    </source>
</reference>
<dbReference type="Pfam" id="PF13374">
    <property type="entry name" value="TPR_10"/>
    <property type="match status" value="1"/>
</dbReference>
<sequence>MHEEIVTHLRALRADCSRNMAWSSALVWAEKAVLLSDSVDDLLWLADALVTNGQYRQAEEWLTNPRYSAKCRATRAGRYLGAVVAMRLGRTEDALELLGLDDATVGGDLVGVAGAGSAEVQMGRQQGGSGVMLTPTANRTAGGMAAPLALAGQATAPATTRKRGHGKTAVVPLNAKALMLYMQGAAVIQLGNIGGNEMTPSIKQLSAKASARSADHKPLNSLPPTPMHGHGAARRPGSLAGLGSMGALVARLWMQALRVEPRCWEAWTGLREYGLMTGLEEAGFIETLDWTACCGGSADVGRFFKRYCQATQTAYSPGDTAVDATADLLQLCPRLTDDPGLRTLQAARLLSAGRAKQSLEYTVGVLDHRHVPDPLATAIHITSLTVLYAKKALFRLAHELAEEFGISSIKRAEIEPADTHTSVLVNTAAGASSGSSSTGGASPAPRGVAMGAAVAGTGRVRAGARGLLVAESPARTGSTPGSGGLRRGGAGGAASGALARSVVQSGAAAATAAWRGLWGLPTGSHAGPPVLATYPSALGPTHGPSVTSDASLSTLTTLTSTNAQSMGSPTQYEFLGASLAWYAIGCYHLVTAALMVNPGGSLGDWPSAGRVDAHDALSTGLRRSQPLLPEAEHALSEARRWLAKTTLASPRSIVAWVAFAHTFVVAGEWEAATRALHTAVGLCGCDDIVHGGGRDTPAGGLSRGGGERGSRLAHVPLASLGAVYLRMGDLAMAESCFDAGARCLSGYRVAEWLSAWRPRLDLLANDDILAWTAAFTPDADSTDPVLVSSLADPQLLNDIGVMYYNGGDMESARILFIVALVAIRTTSTMHHRLALAFHPASARNGRRGEGMGSGNQEPQAFSALVKANLGNVLRHAGDYQAALRCLREAAVHAPSNSEIQLSVAFALHMSAISSCSDLGSGVCPDLDQAVDLYHRILSEHPGDPVTTDLLTLALELSVNMQRIPAYNGVLAAMDRVAGENPDDIVIRDPSDLGMPEVGAGLLDLIPKPGSAYEPSLSPDSINYASADNPQSATPSSAENEDSDEVMDIEEDEDSNNDSGSDMAMDE</sequence>
<feature type="repeat" description="TPR" evidence="7">
    <location>
        <begin position="863"/>
        <end position="896"/>
    </location>
</feature>
<feature type="compositionally biased region" description="Gly residues" evidence="8">
    <location>
        <begin position="480"/>
        <end position="490"/>
    </location>
</feature>
<keyword evidence="4" id="KW-0833">Ubl conjugation pathway</keyword>
<dbReference type="GO" id="GO:0031145">
    <property type="term" value="P:anaphase-promoting complex-dependent catabolic process"/>
    <property type="evidence" value="ECO:0007669"/>
    <property type="project" value="TreeGrafter"/>
</dbReference>
<keyword evidence="6" id="KW-0131">Cell cycle</keyword>
<feature type="region of interest" description="Disordered" evidence="8">
    <location>
        <begin position="1010"/>
        <end position="1066"/>
    </location>
</feature>
<dbReference type="GO" id="GO:0051301">
    <property type="term" value="P:cell division"/>
    <property type="evidence" value="ECO:0007669"/>
    <property type="project" value="UniProtKB-KW"/>
</dbReference>
<dbReference type="GO" id="GO:0005737">
    <property type="term" value="C:cytoplasm"/>
    <property type="evidence" value="ECO:0007669"/>
    <property type="project" value="TreeGrafter"/>
</dbReference>
<evidence type="ECO:0000256" key="6">
    <source>
        <dbReference type="ARBA" id="ARBA00023306"/>
    </source>
</evidence>
<dbReference type="Proteomes" id="UP001140172">
    <property type="component" value="Unassembled WGS sequence"/>
</dbReference>
<proteinExistence type="predicted"/>
<evidence type="ECO:0000256" key="7">
    <source>
        <dbReference type="PROSITE-ProRule" id="PRU00339"/>
    </source>
</evidence>
<feature type="compositionally biased region" description="Acidic residues" evidence="8">
    <location>
        <begin position="1038"/>
        <end position="1055"/>
    </location>
</feature>
<dbReference type="PANTHER" id="PTHR12558:SF9">
    <property type="entry name" value="CELL DIVISION CYCLE PROTEIN 16 HOMOLOG"/>
    <property type="match status" value="1"/>
</dbReference>
<keyword evidence="10" id="KW-1185">Reference proteome</keyword>
<dbReference type="EMBL" id="JANBUM010000306">
    <property type="protein sequence ID" value="KAJ2779276.1"/>
    <property type="molecule type" value="Genomic_DNA"/>
</dbReference>
<feature type="compositionally biased region" description="Low complexity" evidence="8">
    <location>
        <begin position="1056"/>
        <end position="1066"/>
    </location>
</feature>
<keyword evidence="2" id="KW-0677">Repeat</keyword>
<evidence type="ECO:0000256" key="1">
    <source>
        <dbReference type="ARBA" id="ARBA00022618"/>
    </source>
</evidence>
<gene>
    <name evidence="9" type="primary">cut9</name>
    <name evidence="9" type="ORF">GGI15_003923</name>
</gene>
<evidence type="ECO:0000256" key="2">
    <source>
        <dbReference type="ARBA" id="ARBA00022737"/>
    </source>
</evidence>
<dbReference type="Gene3D" id="1.25.40.10">
    <property type="entry name" value="Tetratricopeptide repeat domain"/>
    <property type="match status" value="3"/>
</dbReference>
<dbReference type="SUPFAM" id="SSF48452">
    <property type="entry name" value="TPR-like"/>
    <property type="match status" value="2"/>
</dbReference>
<name>A0A9W8HA08_9FUNG</name>
<feature type="region of interest" description="Disordered" evidence="8">
    <location>
        <begin position="208"/>
        <end position="234"/>
    </location>
</feature>
<evidence type="ECO:0000313" key="9">
    <source>
        <dbReference type="EMBL" id="KAJ2779276.1"/>
    </source>
</evidence>
<dbReference type="OrthoDB" id="10006270at2759"/>
<evidence type="ECO:0000256" key="5">
    <source>
        <dbReference type="ARBA" id="ARBA00022803"/>
    </source>
</evidence>
<dbReference type="SMART" id="SM00028">
    <property type="entry name" value="TPR"/>
    <property type="match status" value="3"/>
</dbReference>
<evidence type="ECO:0000256" key="8">
    <source>
        <dbReference type="SAM" id="MobiDB-lite"/>
    </source>
</evidence>
<dbReference type="Pfam" id="PF12895">
    <property type="entry name" value="ANAPC3"/>
    <property type="match status" value="1"/>
</dbReference>
<feature type="region of interest" description="Disordered" evidence="8">
    <location>
        <begin position="471"/>
        <end position="490"/>
    </location>
</feature>
<comment type="caution">
    <text evidence="9">The sequence shown here is derived from an EMBL/GenBank/DDBJ whole genome shotgun (WGS) entry which is preliminary data.</text>
</comment>
<dbReference type="InterPro" id="IPR011990">
    <property type="entry name" value="TPR-like_helical_dom_sf"/>
</dbReference>
<keyword evidence="5 7" id="KW-0802">TPR repeat</keyword>
<dbReference type="PROSITE" id="PS50005">
    <property type="entry name" value="TPR"/>
    <property type="match status" value="1"/>
</dbReference>
<evidence type="ECO:0000256" key="4">
    <source>
        <dbReference type="ARBA" id="ARBA00022786"/>
    </source>
</evidence>
<dbReference type="InterPro" id="IPR019734">
    <property type="entry name" value="TPR_rpt"/>
</dbReference>
<organism evidence="9 10">
    <name type="scientific">Coemansia interrupta</name>
    <dbReference type="NCBI Taxonomy" id="1126814"/>
    <lineage>
        <taxon>Eukaryota</taxon>
        <taxon>Fungi</taxon>
        <taxon>Fungi incertae sedis</taxon>
        <taxon>Zoopagomycota</taxon>
        <taxon>Kickxellomycotina</taxon>
        <taxon>Kickxellomycetes</taxon>
        <taxon>Kickxellales</taxon>
        <taxon>Kickxellaceae</taxon>
        <taxon>Coemansia</taxon>
    </lineage>
</organism>
<protein>
    <submittedName>
        <fullName evidence="9">Anaphase-promoting complex subunit Cut9</fullName>
    </submittedName>
</protein>